<accession>A0A080YZF3</accession>
<evidence type="ECO:0000313" key="1">
    <source>
        <dbReference type="EMBL" id="ETO59764.1"/>
    </source>
</evidence>
<dbReference type="Proteomes" id="UP000028582">
    <property type="component" value="Unassembled WGS sequence"/>
</dbReference>
<dbReference type="AlphaFoldDB" id="A0A080YZF3"/>
<comment type="caution">
    <text evidence="1">The sequence shown here is derived from an EMBL/GenBank/DDBJ whole genome shotgun (WGS) entry which is preliminary data.</text>
</comment>
<proteinExistence type="predicted"/>
<sequence>MVRFRLCQTRSSAQRGRNAEKRCLQFIAHQNVVVCSAQLLCNSLQHIQVNASKPHCKRLQPVPLVASTDVCSKLFTLKGVARVSIAEKHNSWLIHVEIHS</sequence>
<protein>
    <submittedName>
        <fullName evidence="1">Uncharacterized protein</fullName>
    </submittedName>
</protein>
<evidence type="ECO:0000313" key="2">
    <source>
        <dbReference type="Proteomes" id="UP000028582"/>
    </source>
</evidence>
<gene>
    <name evidence="1" type="ORF">F444_21941</name>
</gene>
<name>A0A080YZF3_PHYNI</name>
<reference evidence="1 2" key="1">
    <citation type="submission" date="2013-11" db="EMBL/GenBank/DDBJ databases">
        <title>The Genome Sequence of Phytophthora parasitica P1976.</title>
        <authorList>
            <consortium name="The Broad Institute Genomics Platform"/>
            <person name="Russ C."/>
            <person name="Tyler B."/>
            <person name="Panabieres F."/>
            <person name="Shan W."/>
            <person name="Tripathy S."/>
            <person name="Grunwald N."/>
            <person name="Machado M."/>
            <person name="Johnson C.S."/>
            <person name="Walker B."/>
            <person name="Young S."/>
            <person name="Zeng Q."/>
            <person name="Gargeya S."/>
            <person name="Fitzgerald M."/>
            <person name="Haas B."/>
            <person name="Abouelleil A."/>
            <person name="Allen A.W."/>
            <person name="Alvarado L."/>
            <person name="Arachchi H.M."/>
            <person name="Berlin A.M."/>
            <person name="Chapman S.B."/>
            <person name="Gainer-Dewar J."/>
            <person name="Goldberg J."/>
            <person name="Griggs A."/>
            <person name="Gujja S."/>
            <person name="Hansen M."/>
            <person name="Howarth C."/>
            <person name="Imamovic A."/>
            <person name="Ireland A."/>
            <person name="Larimer J."/>
            <person name="McCowan C."/>
            <person name="Murphy C."/>
            <person name="Pearson M."/>
            <person name="Poon T.W."/>
            <person name="Priest M."/>
            <person name="Roberts A."/>
            <person name="Saif S."/>
            <person name="Shea T."/>
            <person name="Sisk P."/>
            <person name="Sykes S."/>
            <person name="Wortman J."/>
            <person name="Nusbaum C."/>
            <person name="Birren B."/>
        </authorList>
    </citation>
    <scope>NUCLEOTIDE SEQUENCE [LARGE SCALE GENOMIC DNA]</scope>
    <source>
        <strain evidence="1 2">P1976</strain>
    </source>
</reference>
<dbReference type="EMBL" id="ANJA01004041">
    <property type="protein sequence ID" value="ETO59764.1"/>
    <property type="molecule type" value="Genomic_DNA"/>
</dbReference>
<organism evidence="1 2">
    <name type="scientific">Phytophthora nicotianae P1976</name>
    <dbReference type="NCBI Taxonomy" id="1317066"/>
    <lineage>
        <taxon>Eukaryota</taxon>
        <taxon>Sar</taxon>
        <taxon>Stramenopiles</taxon>
        <taxon>Oomycota</taxon>
        <taxon>Peronosporomycetes</taxon>
        <taxon>Peronosporales</taxon>
        <taxon>Peronosporaceae</taxon>
        <taxon>Phytophthora</taxon>
    </lineage>
</organism>